<dbReference type="PANTHER" id="PTHR15157">
    <property type="entry name" value="UV RADIATION RESISTANCE-ASSOCIATED GENE PROTEIN"/>
    <property type="match status" value="1"/>
</dbReference>
<protein>
    <submittedName>
        <fullName evidence="2">Uncharacterized protein</fullName>
    </submittedName>
</protein>
<dbReference type="EMBL" id="OZ020108">
    <property type="protein sequence ID" value="CAK9261243.1"/>
    <property type="molecule type" value="Genomic_DNA"/>
</dbReference>
<proteinExistence type="predicted"/>
<keyword evidence="1" id="KW-0175">Coiled coil</keyword>
<organism evidence="2 3">
    <name type="scientific">Sphagnum jensenii</name>
    <dbReference type="NCBI Taxonomy" id="128206"/>
    <lineage>
        <taxon>Eukaryota</taxon>
        <taxon>Viridiplantae</taxon>
        <taxon>Streptophyta</taxon>
        <taxon>Embryophyta</taxon>
        <taxon>Bryophyta</taxon>
        <taxon>Sphagnophytina</taxon>
        <taxon>Sphagnopsida</taxon>
        <taxon>Sphagnales</taxon>
        <taxon>Sphagnaceae</taxon>
        <taxon>Sphagnum</taxon>
    </lineage>
</organism>
<name>A0ABP0W393_9BRYO</name>
<keyword evidence="3" id="KW-1185">Reference proteome</keyword>
<reference evidence="2" key="1">
    <citation type="submission" date="2024-02" db="EMBL/GenBank/DDBJ databases">
        <authorList>
            <consortium name="ELIXIR-Norway"/>
            <consortium name="Elixir Norway"/>
        </authorList>
    </citation>
    <scope>NUCLEOTIDE SEQUENCE</scope>
</reference>
<accession>A0ABP0W393</accession>
<evidence type="ECO:0000313" key="3">
    <source>
        <dbReference type="Proteomes" id="UP001497444"/>
    </source>
</evidence>
<dbReference type="Pfam" id="PF10186">
    <property type="entry name" value="ATG14"/>
    <property type="match status" value="1"/>
</dbReference>
<dbReference type="Proteomes" id="UP001497444">
    <property type="component" value="Chromosome 13"/>
</dbReference>
<evidence type="ECO:0000313" key="2">
    <source>
        <dbReference type="EMBL" id="CAK9261243.1"/>
    </source>
</evidence>
<gene>
    <name evidence="2" type="ORF">CSSPJE1EN1_LOCUS6721</name>
</gene>
<sequence>MARRGCVCGFCENVNQPSVCTSCINQRLMEKYKLLKHLAHDRDLLRRRLDEELIAKREAELQGHWRVDHLELRNDLRERLRLCKEELVEGKTKCEQQQRDLDVKISLLSEASAKVATKRMEKLTHYYPDFIRAQSLVHMAVASELFQKRRIVMRQLCKILPLRRTSGQGERREKWAGTSSIQSPVQICGARLPVGDDPLSTPALELAASLGYMVQLVNLAARYLSAPLLHNAGFAASSSRVWQRANYTDSRPASRSEEYPLFLPRQGGRGGSSVDDNIELSRSAGSNLWFSSMESPRSDPLGSMGTLVNYGGASSSTRDIYPEVQRGIQILQRSVGCICTYGFGILSLPVPSDLSTFDAFSELLSSLSSKAAQTRSSRRNQQPNSRFAISEGPLAYMGSSLPNPLDTSHSYLEALGHKALLKGRVTNFNNLSESGTNSELMEGTIANLADSTVDGWDIVEHPRLPPPSRSEDVEHWTRAMFIDATK</sequence>
<evidence type="ECO:0000256" key="1">
    <source>
        <dbReference type="ARBA" id="ARBA00023054"/>
    </source>
</evidence>
<dbReference type="InterPro" id="IPR018791">
    <property type="entry name" value="UV_resistance/autophagy_Atg14"/>
</dbReference>
<dbReference type="PANTHER" id="PTHR15157:SF5">
    <property type="entry name" value="UV RADIATION RESISTANCE-ASSOCIATED GENE PROTEIN"/>
    <property type="match status" value="1"/>
</dbReference>